<reference evidence="4" key="3">
    <citation type="journal article" date="2016" name="Gigascience">
        <title>De novo construction of an expanded transcriptome assembly for the western tarnished plant bug, Lygus hesperus.</title>
        <authorList>
            <person name="Tassone E.E."/>
            <person name="Geib S.M."/>
            <person name="Hall B."/>
            <person name="Fabrick J.A."/>
            <person name="Brent C.S."/>
            <person name="Hull J.J."/>
        </authorList>
    </citation>
    <scope>NUCLEOTIDE SEQUENCE</scope>
</reference>
<gene>
    <name evidence="3" type="ORF">CM83_50626</name>
    <name evidence="2" type="ORF">CM83_50628</name>
    <name evidence="6" type="ORF">g.17539</name>
    <name evidence="7" type="ORF">g.17540</name>
    <name evidence="4" type="ORF">g.17541</name>
    <name evidence="5" type="ORF">g.17543</name>
</gene>
<evidence type="ECO:0000313" key="2">
    <source>
        <dbReference type="EMBL" id="JAG11196.1"/>
    </source>
</evidence>
<reference evidence="3" key="2">
    <citation type="submission" date="2014-07" db="EMBL/GenBank/DDBJ databases">
        <authorList>
            <person name="Hull J."/>
        </authorList>
    </citation>
    <scope>NUCLEOTIDE SEQUENCE</scope>
</reference>
<evidence type="ECO:0000313" key="7">
    <source>
        <dbReference type="EMBL" id="JAQ12276.1"/>
    </source>
</evidence>
<sequence length="122" mass="14327">MQQQQHYYQQESKQQRPFEYLAQQQQQPYYGGRRDRGGQYEYHDYHGIRNRGRDRSGRSEHYRDYYDRFDYRDLSTGSETGFRKVGNSSRRGAITANDGPKKNSSSFANIKHSGGSSGSRKK</sequence>
<protein>
    <submittedName>
        <fullName evidence="3">Uncharacterized protein</fullName>
    </submittedName>
</protein>
<feature type="compositionally biased region" description="Basic and acidic residues" evidence="1">
    <location>
        <begin position="32"/>
        <end position="73"/>
    </location>
</feature>
<reference evidence="3" key="1">
    <citation type="journal article" date="2014" name="PLoS ONE">
        <title>Transcriptome-Based Identification of ABC Transporters in the Western Tarnished Plant Bug Lygus hesperus.</title>
        <authorList>
            <person name="Hull J.J."/>
            <person name="Chaney K."/>
            <person name="Geib S.M."/>
            <person name="Fabrick J.A."/>
            <person name="Brent C.S."/>
            <person name="Walsh D."/>
            <person name="Lavine L.C."/>
        </authorList>
    </citation>
    <scope>NUCLEOTIDE SEQUENCE</scope>
</reference>
<feature type="region of interest" description="Disordered" evidence="1">
    <location>
        <begin position="1"/>
        <end position="122"/>
    </location>
</feature>
<organism evidence="3">
    <name type="scientific">Lygus hesperus</name>
    <name type="common">Western plant bug</name>
    <dbReference type="NCBI Taxonomy" id="30085"/>
    <lineage>
        <taxon>Eukaryota</taxon>
        <taxon>Metazoa</taxon>
        <taxon>Ecdysozoa</taxon>
        <taxon>Arthropoda</taxon>
        <taxon>Hexapoda</taxon>
        <taxon>Insecta</taxon>
        <taxon>Pterygota</taxon>
        <taxon>Neoptera</taxon>
        <taxon>Paraneoptera</taxon>
        <taxon>Hemiptera</taxon>
        <taxon>Heteroptera</taxon>
        <taxon>Panheteroptera</taxon>
        <taxon>Cimicomorpha</taxon>
        <taxon>Miridae</taxon>
        <taxon>Mirini</taxon>
        <taxon>Lygus</taxon>
    </lineage>
</organism>
<dbReference type="EMBL" id="GDHC01006353">
    <property type="protein sequence ID" value="JAQ12276.1"/>
    <property type="molecule type" value="Transcribed_RNA"/>
</dbReference>
<evidence type="ECO:0000313" key="4">
    <source>
        <dbReference type="EMBL" id="JAQ06259.1"/>
    </source>
</evidence>
<evidence type="ECO:0000313" key="3">
    <source>
        <dbReference type="EMBL" id="JAG11197.1"/>
    </source>
</evidence>
<name>A0A0A9WRW9_LYGHE</name>
<dbReference type="EMBL" id="GBHO01032407">
    <property type="protein sequence ID" value="JAG11197.1"/>
    <property type="molecule type" value="Transcribed_RNA"/>
</dbReference>
<dbReference type="EMBL" id="GDHC01008348">
    <property type="protein sequence ID" value="JAQ10281.1"/>
    <property type="molecule type" value="Transcribed_RNA"/>
</dbReference>
<evidence type="ECO:0000256" key="1">
    <source>
        <dbReference type="SAM" id="MobiDB-lite"/>
    </source>
</evidence>
<accession>A0A0A9WRW9</accession>
<dbReference type="EMBL" id="GBHO01032408">
    <property type="protein sequence ID" value="JAG11196.1"/>
    <property type="molecule type" value="Transcribed_RNA"/>
</dbReference>
<feature type="compositionally biased region" description="Low complexity" evidence="1">
    <location>
        <begin position="1"/>
        <end position="12"/>
    </location>
</feature>
<dbReference type="AlphaFoldDB" id="A0A0A9WRW9"/>
<evidence type="ECO:0000313" key="6">
    <source>
        <dbReference type="EMBL" id="JAQ10281.1"/>
    </source>
</evidence>
<proteinExistence type="predicted"/>
<dbReference type="EMBL" id="GDHC01012370">
    <property type="protein sequence ID" value="JAQ06259.1"/>
    <property type="molecule type" value="Transcribed_RNA"/>
</dbReference>
<evidence type="ECO:0000313" key="5">
    <source>
        <dbReference type="EMBL" id="JAQ09586.1"/>
    </source>
</evidence>
<dbReference type="EMBL" id="GDHC01009043">
    <property type="protein sequence ID" value="JAQ09586.1"/>
    <property type="molecule type" value="Transcribed_RNA"/>
</dbReference>